<evidence type="ECO:0000256" key="1">
    <source>
        <dbReference type="SAM" id="Coils"/>
    </source>
</evidence>
<keyword evidence="3" id="KW-1185">Reference proteome</keyword>
<feature type="compositionally biased region" description="Polar residues" evidence="2">
    <location>
        <begin position="204"/>
        <end position="227"/>
    </location>
</feature>
<dbReference type="GeneID" id="114250211"/>
<dbReference type="Gene3D" id="3.30.70.1820">
    <property type="entry name" value="L1 transposable element, RRM domain"/>
    <property type="match status" value="1"/>
</dbReference>
<dbReference type="Proteomes" id="UP000504629">
    <property type="component" value="Unplaced"/>
</dbReference>
<feature type="coiled-coil region" evidence="1">
    <location>
        <begin position="42"/>
        <end position="69"/>
    </location>
</feature>
<proteinExistence type="predicted"/>
<protein>
    <submittedName>
        <fullName evidence="4">Uncharacterized protein LOC114250211</fullName>
    </submittedName>
</protein>
<feature type="region of interest" description="Disordered" evidence="2">
    <location>
        <begin position="198"/>
        <end position="248"/>
    </location>
</feature>
<dbReference type="KEGG" id="bman:114250211"/>
<dbReference type="AlphaFoldDB" id="A0A6J2KFR7"/>
<gene>
    <name evidence="4" type="primary">LOC114250211</name>
</gene>
<feature type="compositionally biased region" description="Polar residues" evidence="2">
    <location>
        <begin position="235"/>
        <end position="248"/>
    </location>
</feature>
<evidence type="ECO:0000313" key="4">
    <source>
        <dbReference type="RefSeq" id="XP_028039782.1"/>
    </source>
</evidence>
<name>A0A6J2KFR7_BOMMA</name>
<accession>A0A6J2KFR7</accession>
<organism evidence="3 4">
    <name type="scientific">Bombyx mandarina</name>
    <name type="common">Wild silk moth</name>
    <name type="synonym">Wild silkworm</name>
    <dbReference type="NCBI Taxonomy" id="7092"/>
    <lineage>
        <taxon>Eukaryota</taxon>
        <taxon>Metazoa</taxon>
        <taxon>Ecdysozoa</taxon>
        <taxon>Arthropoda</taxon>
        <taxon>Hexapoda</taxon>
        <taxon>Insecta</taxon>
        <taxon>Pterygota</taxon>
        <taxon>Neoptera</taxon>
        <taxon>Endopterygota</taxon>
        <taxon>Lepidoptera</taxon>
        <taxon>Glossata</taxon>
        <taxon>Ditrysia</taxon>
        <taxon>Bombycoidea</taxon>
        <taxon>Bombycidae</taxon>
        <taxon>Bombycinae</taxon>
        <taxon>Bombyx</taxon>
    </lineage>
</organism>
<keyword evidence="1" id="KW-0175">Coiled coil</keyword>
<sequence length="248" mass="29098">MEEQFQLLFDKMKIEMKNQSESITNTIMNKMDEKLKPILEENKYLKLKVENLEKKIEILERDKKTNNIIIHGLTEDEKSTPELIDKVKDTITKELGIAIENYEFNKIYRIGKTNKGNPTKVIRPILICLTTGWKKAEILKNKRKLKALHITEDYSKETLEKRKALLPQLMEERRKGNFAYLKYDKLIIKENKYVKDSRKRELSISPQTNSQSKKIQPSTTAKNNRTNAFDLMRGRSNSFTTLTTGQKQ</sequence>
<evidence type="ECO:0000256" key="2">
    <source>
        <dbReference type="SAM" id="MobiDB-lite"/>
    </source>
</evidence>
<reference evidence="4" key="1">
    <citation type="submission" date="2025-08" db="UniProtKB">
        <authorList>
            <consortium name="RefSeq"/>
        </authorList>
    </citation>
    <scope>IDENTIFICATION</scope>
    <source>
        <tissue evidence="4">Silk gland</tissue>
    </source>
</reference>
<evidence type="ECO:0000313" key="3">
    <source>
        <dbReference type="Proteomes" id="UP000504629"/>
    </source>
</evidence>
<dbReference type="RefSeq" id="XP_028039782.1">
    <property type="nucleotide sequence ID" value="XM_028183981.1"/>
</dbReference>
<dbReference type="OrthoDB" id="6059368at2759"/>